<dbReference type="SMART" id="SM00255">
    <property type="entry name" value="TIR"/>
    <property type="match status" value="1"/>
</dbReference>
<dbReference type="SMART" id="SM00367">
    <property type="entry name" value="LRR_CC"/>
    <property type="match status" value="8"/>
</dbReference>
<dbReference type="PROSITE" id="PS50104">
    <property type="entry name" value="TIR"/>
    <property type="match status" value="1"/>
</dbReference>
<dbReference type="SMART" id="SM00369">
    <property type="entry name" value="LRR_TYP"/>
    <property type="match status" value="19"/>
</dbReference>
<dbReference type="Proteomes" id="UP000822688">
    <property type="component" value="Chromosome 9"/>
</dbReference>
<dbReference type="InterPro" id="IPR058192">
    <property type="entry name" value="WHD_ROQ1-like"/>
</dbReference>
<dbReference type="EMBL" id="CM026430">
    <property type="protein sequence ID" value="KAG0562290.1"/>
    <property type="molecule type" value="Genomic_DNA"/>
</dbReference>
<evidence type="ECO:0000313" key="6">
    <source>
        <dbReference type="Proteomes" id="UP000822688"/>
    </source>
</evidence>
<dbReference type="SUPFAM" id="SSF52540">
    <property type="entry name" value="P-loop containing nucleoside triphosphate hydrolases"/>
    <property type="match status" value="1"/>
</dbReference>
<dbReference type="GO" id="GO:0006952">
    <property type="term" value="P:defense response"/>
    <property type="evidence" value="ECO:0007669"/>
    <property type="project" value="UniProtKB-KW"/>
</dbReference>
<keyword evidence="1" id="KW-0433">Leucine-rich repeat</keyword>
<dbReference type="PRINTS" id="PR00364">
    <property type="entry name" value="DISEASERSIST"/>
</dbReference>
<comment type="caution">
    <text evidence="5">The sequence shown here is derived from an EMBL/GenBank/DDBJ whole genome shotgun (WGS) entry which is preliminary data.</text>
</comment>
<proteinExistence type="predicted"/>
<evidence type="ECO:0000256" key="3">
    <source>
        <dbReference type="SAM" id="MobiDB-lite"/>
    </source>
</evidence>
<dbReference type="InterPro" id="IPR050715">
    <property type="entry name" value="LRR-SigEffector_domain"/>
</dbReference>
<dbReference type="PANTHER" id="PTHR45752">
    <property type="entry name" value="LEUCINE-RICH REPEAT-CONTAINING"/>
    <property type="match status" value="1"/>
</dbReference>
<keyword evidence="2" id="KW-0677">Repeat</keyword>
<dbReference type="InterPro" id="IPR002182">
    <property type="entry name" value="NB-ARC"/>
</dbReference>
<name>A0A8T0GTF8_CERPU</name>
<dbReference type="InterPro" id="IPR003591">
    <property type="entry name" value="Leu-rich_rpt_typical-subtyp"/>
</dbReference>
<dbReference type="InterPro" id="IPR000157">
    <property type="entry name" value="TIR_dom"/>
</dbReference>
<dbReference type="InterPro" id="IPR032675">
    <property type="entry name" value="LRR_dom_sf"/>
</dbReference>
<dbReference type="Gene3D" id="3.40.50.300">
    <property type="entry name" value="P-loop containing nucleotide triphosphate hydrolases"/>
    <property type="match status" value="1"/>
</dbReference>
<dbReference type="InterPro" id="IPR001611">
    <property type="entry name" value="Leu-rich_rpt"/>
</dbReference>
<dbReference type="GO" id="GO:0007165">
    <property type="term" value="P:signal transduction"/>
    <property type="evidence" value="ECO:0007669"/>
    <property type="project" value="InterPro"/>
</dbReference>
<evidence type="ECO:0000313" key="5">
    <source>
        <dbReference type="EMBL" id="KAG0562290.1"/>
    </source>
</evidence>
<accession>A0A8T0GTF8</accession>
<dbReference type="GO" id="GO:0043531">
    <property type="term" value="F:ADP binding"/>
    <property type="evidence" value="ECO:0007669"/>
    <property type="project" value="InterPro"/>
</dbReference>
<reference evidence="5" key="1">
    <citation type="submission" date="2020-06" db="EMBL/GenBank/DDBJ databases">
        <title>WGS assembly of Ceratodon purpureus strain R40.</title>
        <authorList>
            <person name="Carey S.B."/>
            <person name="Jenkins J."/>
            <person name="Shu S."/>
            <person name="Lovell J.T."/>
            <person name="Sreedasyam A."/>
            <person name="Maumus F."/>
            <person name="Tiley G.P."/>
            <person name="Fernandez-Pozo N."/>
            <person name="Barry K."/>
            <person name="Chen C."/>
            <person name="Wang M."/>
            <person name="Lipzen A."/>
            <person name="Daum C."/>
            <person name="Saski C.A."/>
            <person name="Payton A.C."/>
            <person name="Mcbreen J.C."/>
            <person name="Conrad R.E."/>
            <person name="Kollar L.M."/>
            <person name="Olsson S."/>
            <person name="Huttunen S."/>
            <person name="Landis J.B."/>
            <person name="Wickett N.J."/>
            <person name="Johnson M.G."/>
            <person name="Rensing S.A."/>
            <person name="Grimwood J."/>
            <person name="Schmutz J."/>
            <person name="Mcdaniel S.F."/>
        </authorList>
    </citation>
    <scope>NUCLEOTIDE SEQUENCE</scope>
    <source>
        <strain evidence="5">R40</strain>
    </source>
</reference>
<dbReference type="Gene3D" id="1.10.8.430">
    <property type="entry name" value="Helical domain of apoptotic protease-activating factors"/>
    <property type="match status" value="1"/>
</dbReference>
<dbReference type="Pfam" id="PF00931">
    <property type="entry name" value="NB-ARC"/>
    <property type="match status" value="1"/>
</dbReference>
<dbReference type="Gene3D" id="3.40.50.10140">
    <property type="entry name" value="Toll/interleukin-1 receptor homology (TIR) domain"/>
    <property type="match status" value="1"/>
</dbReference>
<dbReference type="InterPro" id="IPR035897">
    <property type="entry name" value="Toll_tir_struct_dom_sf"/>
</dbReference>
<dbReference type="Pfam" id="PF23598">
    <property type="entry name" value="LRR_14"/>
    <property type="match status" value="1"/>
</dbReference>
<evidence type="ECO:0000256" key="2">
    <source>
        <dbReference type="ARBA" id="ARBA00022737"/>
    </source>
</evidence>
<organism evidence="5 6">
    <name type="scientific">Ceratodon purpureus</name>
    <name type="common">Fire moss</name>
    <name type="synonym">Dicranum purpureum</name>
    <dbReference type="NCBI Taxonomy" id="3225"/>
    <lineage>
        <taxon>Eukaryota</taxon>
        <taxon>Viridiplantae</taxon>
        <taxon>Streptophyta</taxon>
        <taxon>Embryophyta</taxon>
        <taxon>Bryophyta</taxon>
        <taxon>Bryophytina</taxon>
        <taxon>Bryopsida</taxon>
        <taxon>Dicranidae</taxon>
        <taxon>Pseudoditrichales</taxon>
        <taxon>Ditrichaceae</taxon>
        <taxon>Ceratodon</taxon>
    </lineage>
</organism>
<dbReference type="Gene3D" id="3.80.10.10">
    <property type="entry name" value="Ribonuclease Inhibitor"/>
    <property type="match status" value="5"/>
</dbReference>
<dbReference type="InterPro" id="IPR055414">
    <property type="entry name" value="LRR_R13L4/SHOC2-like"/>
</dbReference>
<dbReference type="Pfam" id="PF00560">
    <property type="entry name" value="LRR_1"/>
    <property type="match status" value="7"/>
</dbReference>
<feature type="region of interest" description="Disordered" evidence="3">
    <location>
        <begin position="1"/>
        <end position="81"/>
    </location>
</feature>
<dbReference type="Pfam" id="PF23282">
    <property type="entry name" value="WHD_ROQ1"/>
    <property type="match status" value="1"/>
</dbReference>
<dbReference type="InterPro" id="IPR006553">
    <property type="entry name" value="Leu-rich_rpt_Cys-con_subtyp"/>
</dbReference>
<feature type="domain" description="TIR" evidence="4">
    <location>
        <begin position="96"/>
        <end position="260"/>
    </location>
</feature>
<dbReference type="SUPFAM" id="SSF52200">
    <property type="entry name" value="Toll/Interleukin receptor TIR domain"/>
    <property type="match status" value="1"/>
</dbReference>
<gene>
    <name evidence="5" type="ORF">KC19_9G134300</name>
</gene>
<dbReference type="InterPro" id="IPR042197">
    <property type="entry name" value="Apaf_helical"/>
</dbReference>
<feature type="compositionally biased region" description="Basic and acidic residues" evidence="3">
    <location>
        <begin position="45"/>
        <end position="54"/>
    </location>
</feature>
<sequence>MVDQCQSHVDKHEEEEEDNEQDCSGTGKQWLSADDNTGIKKRRSREFNDEEARRVRQRVSPFDASTAGTSNLPETEKTTQAKVVHNQERSILGNLSKYDVFLNHRGPDLKKTFVSHLDAALRRAGREPFLDAKSLVKGHHAINSINEALSGVFVHVAIFSPRYAESKYCLDELCDMLESKKPVIPIFYDVEPENLRWPENENGPFAKAFCHHKVRGRHQDVERWKKSLRDAANITGFRLVDCDSEVKLVEEVVVAVLKALPPPPPLAHARHPVGLKETSAHVVDMLHKMGDNVGILGIYGMGGMGKTTLAKEVYNQEQSRFKNKCFLKDVKNAKSTTAIMDLLKKMMTELLGEDVIKLSGDCARWFEMIQRQKILLVVDDISETNQFYELIPDLNRLVPGSRVLITSRASDILNNIMIDTPHVLYPMPELSLSDSTELFIWCAFRKVNLCDVDISFHESVNKVSKACGGVPLALEVMGGFLADKLNEPESWMQVISGLRSNGDILESLKISYDGLTNKDDKHMFIDIACFMLDHPEHVALAIWDSIDNYKSPSWSLKRLINKSLVKVDDKGLLRMHDLLRDMGRKIVEENASEKQKVPSHIWSSSLAEKIIQKKHGLKKVLGLSLVGVDSSIAWQAKAFAKMKELRYLLLDGCSINYNFATRSEDLRWLQWRYCPHEALPWNLKLPYLSVLNLNNSSNLTHVWHEDSQECPYERLHILFLNNCPKLNKLPPTSCKLTKLKVLDVSATALEGLPDDFGDLCNLVKVRFAQCKKLVGLPESFGNLTKLEELDLQGCQLVQSLPASLCKLTSLKVLDVSWTALEGLPDDFGDLCNLVKVDFSTCWKLVGLPESFGNLSKLEELNLQDCQLVQSLPASFCKLTTLKVLDVSWTALEALPEDFGDLCNLVKVCFAECGKLVGLPESFGNLSKLEELDLQGCHLVQSLPASFSKLTSLKVLDVSWTALEGLPDDFGDLCNLVKVRFATCWKLVGLPESFGNLSKLEELNLQDCQLVQSLPASFCKLTTLKVLDVSWTALEALPEDFGDLCNLVKVCFAECGKLVGLPESFGNLSKLEELDLQGCHLVQSLPASFSKLTSLKVLDVSWTALEGLPDDFGDLCNLVKVRLAEYRKLVGLLKSFGNLSKLQELDLQGCHLVQSLPASFCKLTTLKVLDVSWTALEALPEDFGDLCNLVKVCFAECKKLVGLPESFGNLSKLEELDLQGCQLVQSLPASLCKLTSLKVLDVSWTALEGLPDDLGDLCNLVKVRFAKCKKLVGLPESFGNLSKLEEFNLEGCPLVQSLPASFCKLPTLKVLNVSGTALEGLPDDFGDLCNLVKVRFAQCKKLVGLPESFGNLSKLEELDLQGCQLVQSLPASLCKLTSLKVLDVSWTALEGLPDDFGDLCNLVKVDFANCRKLVGLPELFGNLS</sequence>
<dbReference type="Pfam" id="PF01582">
    <property type="entry name" value="TIR"/>
    <property type="match status" value="1"/>
</dbReference>
<dbReference type="InterPro" id="IPR027417">
    <property type="entry name" value="P-loop_NTPase"/>
</dbReference>
<evidence type="ECO:0000256" key="1">
    <source>
        <dbReference type="ARBA" id="ARBA00022614"/>
    </source>
</evidence>
<protein>
    <recommendedName>
        <fullName evidence="4">TIR domain-containing protein</fullName>
    </recommendedName>
</protein>
<dbReference type="SUPFAM" id="SSF52058">
    <property type="entry name" value="L domain-like"/>
    <property type="match status" value="3"/>
</dbReference>
<dbReference type="PANTHER" id="PTHR45752:SF187">
    <property type="entry name" value="LEUCINE-RICH REPEAT AND IQ DOMAIN-CONTAINING PROTEIN 4"/>
    <property type="match status" value="1"/>
</dbReference>
<evidence type="ECO:0000259" key="4">
    <source>
        <dbReference type="PROSITE" id="PS50104"/>
    </source>
</evidence>
<keyword evidence="6" id="KW-1185">Reference proteome</keyword>